<dbReference type="VEuPathDB" id="VectorBase:CQUJHB010406"/>
<protein>
    <submittedName>
        <fullName evidence="3 4">Sodium-dependent phosphate transporter</fullName>
    </submittedName>
</protein>
<dbReference type="Proteomes" id="UP000002320">
    <property type="component" value="Unassembled WGS sequence"/>
</dbReference>
<reference evidence="4" key="2">
    <citation type="submission" date="2020-05" db="UniProtKB">
        <authorList>
            <consortium name="EnsemblMetazoa"/>
        </authorList>
    </citation>
    <scope>IDENTIFICATION</scope>
    <source>
        <strain evidence="4">JHB</strain>
    </source>
</reference>
<feature type="transmembrane region" description="Helical" evidence="2">
    <location>
        <begin position="6"/>
        <end position="25"/>
    </location>
</feature>
<evidence type="ECO:0000313" key="3">
    <source>
        <dbReference type="EMBL" id="EDS26083.1"/>
    </source>
</evidence>
<sequence>MYEWRNVFLISAAIYVVSGTIFIIFGSGKVQKWNDVKPKADPPTTTNSGHNEACCESKRK</sequence>
<evidence type="ECO:0000313" key="4">
    <source>
        <dbReference type="EnsemblMetazoa" id="CPIJ017700-PA"/>
    </source>
</evidence>
<evidence type="ECO:0000256" key="2">
    <source>
        <dbReference type="SAM" id="Phobius"/>
    </source>
</evidence>
<dbReference type="OrthoDB" id="2985014at2759"/>
<organism>
    <name type="scientific">Culex quinquefasciatus</name>
    <name type="common">Southern house mosquito</name>
    <name type="synonym">Culex pungens</name>
    <dbReference type="NCBI Taxonomy" id="7176"/>
    <lineage>
        <taxon>Eukaryota</taxon>
        <taxon>Metazoa</taxon>
        <taxon>Ecdysozoa</taxon>
        <taxon>Arthropoda</taxon>
        <taxon>Hexapoda</taxon>
        <taxon>Insecta</taxon>
        <taxon>Pterygota</taxon>
        <taxon>Neoptera</taxon>
        <taxon>Endopterygota</taxon>
        <taxon>Diptera</taxon>
        <taxon>Nematocera</taxon>
        <taxon>Culicoidea</taxon>
        <taxon>Culicidae</taxon>
        <taxon>Culicinae</taxon>
        <taxon>Culicini</taxon>
        <taxon>Culex</taxon>
        <taxon>Culex</taxon>
    </lineage>
</organism>
<evidence type="ECO:0000256" key="1">
    <source>
        <dbReference type="SAM" id="MobiDB-lite"/>
    </source>
</evidence>
<dbReference type="EMBL" id="DS232845">
    <property type="protein sequence ID" value="EDS26083.1"/>
    <property type="molecule type" value="Genomic_DNA"/>
</dbReference>
<keyword evidence="2" id="KW-0472">Membrane</keyword>
<evidence type="ECO:0000313" key="5">
    <source>
        <dbReference type="Proteomes" id="UP000002320"/>
    </source>
</evidence>
<reference evidence="3" key="1">
    <citation type="submission" date="2007-03" db="EMBL/GenBank/DDBJ databases">
        <title>Annotation of Culex pipiens quinquefasciatus.</title>
        <authorList>
            <consortium name="The Broad Institute Genome Sequencing Platform"/>
            <person name="Atkinson P.W."/>
            <person name="Hemingway J."/>
            <person name="Christensen B.M."/>
            <person name="Higgs S."/>
            <person name="Kodira C."/>
            <person name="Hannick L."/>
            <person name="Megy K."/>
            <person name="O'Leary S."/>
            <person name="Pearson M."/>
            <person name="Haas B.J."/>
            <person name="Mauceli E."/>
            <person name="Wortman J.R."/>
            <person name="Lee N.H."/>
            <person name="Guigo R."/>
            <person name="Stanke M."/>
            <person name="Alvarado L."/>
            <person name="Amedeo P."/>
            <person name="Antoine C.H."/>
            <person name="Arensburger P."/>
            <person name="Bidwell S.L."/>
            <person name="Crawford M."/>
            <person name="Camaro F."/>
            <person name="Devon K."/>
            <person name="Engels R."/>
            <person name="Hammond M."/>
            <person name="Howarth C."/>
            <person name="Koehrsen M."/>
            <person name="Lawson D."/>
            <person name="Montgomery P."/>
            <person name="Nene V."/>
            <person name="Nusbaum C."/>
            <person name="Puiu D."/>
            <person name="Romero-Severson J."/>
            <person name="Severson D.W."/>
            <person name="Shumway M."/>
            <person name="Sisk P."/>
            <person name="Stolte C."/>
            <person name="Zeng Q."/>
            <person name="Eisenstadt E."/>
            <person name="Fraser-Liggett C."/>
            <person name="Strausberg R."/>
            <person name="Galagan J."/>
            <person name="Birren B."/>
            <person name="Collins F.H."/>
        </authorList>
    </citation>
    <scope>NUCLEOTIDE SEQUENCE [LARGE SCALE GENOMIC DNA]</scope>
    <source>
        <strain evidence="3">JHB</strain>
    </source>
</reference>
<keyword evidence="2" id="KW-0812">Transmembrane</keyword>
<dbReference type="EnsemblMetazoa" id="CPIJ017700-RA">
    <property type="protein sequence ID" value="CPIJ017700-PA"/>
    <property type="gene ID" value="CPIJ017700"/>
</dbReference>
<dbReference type="STRING" id="7176.B0XEM2"/>
<feature type="region of interest" description="Disordered" evidence="1">
    <location>
        <begin position="36"/>
        <end position="60"/>
    </location>
</feature>
<keyword evidence="5" id="KW-1185">Reference proteome</keyword>
<dbReference type="HOGENOM" id="CLU_2943993_0_0_1"/>
<name>B0XEM2_CULQU</name>
<dbReference type="KEGG" id="cqu:CpipJ_CPIJ017700"/>
<dbReference type="AlphaFoldDB" id="B0XEM2"/>
<keyword evidence="2" id="KW-1133">Transmembrane helix</keyword>
<dbReference type="InParanoid" id="B0XEM2"/>
<gene>
    <name evidence="4" type="primary">6051699</name>
    <name evidence="3" type="ORF">CpipJ_CPIJ017700</name>
</gene>
<accession>B0XEM2</accession>
<proteinExistence type="predicted"/>
<dbReference type="VEuPathDB" id="VectorBase:CPIJ017700"/>